<dbReference type="AlphaFoldDB" id="A0A5B7CNR5"/>
<proteinExistence type="predicted"/>
<accession>A0A5B7CNR5</accession>
<protein>
    <submittedName>
        <fullName evidence="2">Uncharacterized protein</fullName>
    </submittedName>
</protein>
<reference evidence="2 3" key="1">
    <citation type="submission" date="2019-05" db="EMBL/GenBank/DDBJ databases">
        <title>Another draft genome of Portunus trituberculatus and its Hox gene families provides insights of decapod evolution.</title>
        <authorList>
            <person name="Jeong J.-H."/>
            <person name="Song I."/>
            <person name="Kim S."/>
            <person name="Choi T."/>
            <person name="Kim D."/>
            <person name="Ryu S."/>
            <person name="Kim W."/>
        </authorList>
    </citation>
    <scope>NUCLEOTIDE SEQUENCE [LARGE SCALE GENOMIC DNA]</scope>
    <source>
        <tissue evidence="2">Muscle</tissue>
    </source>
</reference>
<dbReference type="EMBL" id="VSRR010000132">
    <property type="protein sequence ID" value="MPC10815.1"/>
    <property type="molecule type" value="Genomic_DNA"/>
</dbReference>
<name>A0A5B7CNR5_PORTR</name>
<evidence type="ECO:0000313" key="3">
    <source>
        <dbReference type="Proteomes" id="UP000324222"/>
    </source>
</evidence>
<evidence type="ECO:0000256" key="1">
    <source>
        <dbReference type="SAM" id="MobiDB-lite"/>
    </source>
</evidence>
<dbReference type="Proteomes" id="UP000324222">
    <property type="component" value="Unassembled WGS sequence"/>
</dbReference>
<gene>
    <name evidence="2" type="ORF">E2C01_003458</name>
</gene>
<keyword evidence="3" id="KW-1185">Reference proteome</keyword>
<organism evidence="2 3">
    <name type="scientific">Portunus trituberculatus</name>
    <name type="common">Swimming crab</name>
    <name type="synonym">Neptunus trituberculatus</name>
    <dbReference type="NCBI Taxonomy" id="210409"/>
    <lineage>
        <taxon>Eukaryota</taxon>
        <taxon>Metazoa</taxon>
        <taxon>Ecdysozoa</taxon>
        <taxon>Arthropoda</taxon>
        <taxon>Crustacea</taxon>
        <taxon>Multicrustacea</taxon>
        <taxon>Malacostraca</taxon>
        <taxon>Eumalacostraca</taxon>
        <taxon>Eucarida</taxon>
        <taxon>Decapoda</taxon>
        <taxon>Pleocyemata</taxon>
        <taxon>Brachyura</taxon>
        <taxon>Eubrachyura</taxon>
        <taxon>Portunoidea</taxon>
        <taxon>Portunidae</taxon>
        <taxon>Portuninae</taxon>
        <taxon>Portunus</taxon>
    </lineage>
</organism>
<feature type="region of interest" description="Disordered" evidence="1">
    <location>
        <begin position="66"/>
        <end position="98"/>
    </location>
</feature>
<comment type="caution">
    <text evidence="2">The sequence shown here is derived from an EMBL/GenBank/DDBJ whole genome shotgun (WGS) entry which is preliminary data.</text>
</comment>
<evidence type="ECO:0000313" key="2">
    <source>
        <dbReference type="EMBL" id="MPC10815.1"/>
    </source>
</evidence>
<sequence length="98" mass="11053">MMMVMKETVLVLVVVAVVMPTPVYILPLHKEFKSVTFQACNISCVTFKTFDVSEVTVRKLIEKEGEDTPCQSTSKLYPHQHRPSSVGITNSLPKHYNV</sequence>